<organism evidence="3 4">
    <name type="scientific">Kocuria rosea subsp. polaris</name>
    <dbReference type="NCBI Taxonomy" id="136273"/>
    <lineage>
        <taxon>Bacteria</taxon>
        <taxon>Bacillati</taxon>
        <taxon>Actinomycetota</taxon>
        <taxon>Actinomycetes</taxon>
        <taxon>Micrococcales</taxon>
        <taxon>Micrococcaceae</taxon>
        <taxon>Kocuria</taxon>
    </lineage>
</organism>
<evidence type="ECO:0000313" key="3">
    <source>
        <dbReference type="EMBL" id="KHD99168.1"/>
    </source>
</evidence>
<evidence type="ECO:0000313" key="4">
    <source>
        <dbReference type="Proteomes" id="UP000030466"/>
    </source>
</evidence>
<evidence type="ECO:0000256" key="1">
    <source>
        <dbReference type="SAM" id="MobiDB-lite"/>
    </source>
</evidence>
<protein>
    <recommendedName>
        <fullName evidence="2">NERD domain-containing protein</fullName>
    </recommendedName>
</protein>
<evidence type="ECO:0000259" key="2">
    <source>
        <dbReference type="PROSITE" id="PS50965"/>
    </source>
</evidence>
<dbReference type="EMBL" id="JSUH01000001">
    <property type="protein sequence ID" value="KHD99168.1"/>
    <property type="molecule type" value="Genomic_DNA"/>
</dbReference>
<proteinExistence type="predicted"/>
<accession>A0A0A6VY48</accession>
<comment type="caution">
    <text evidence="3">The sequence shown here is derived from an EMBL/GenBank/DDBJ whole genome shotgun (WGS) entry which is preliminary data.</text>
</comment>
<feature type="domain" description="NERD" evidence="2">
    <location>
        <begin position="61"/>
        <end position="172"/>
    </location>
</feature>
<dbReference type="Proteomes" id="UP000030466">
    <property type="component" value="Unassembled WGS sequence"/>
</dbReference>
<gene>
    <name evidence="3" type="ORF">GY22_01920</name>
</gene>
<sequence length="280" mass="30139">MLGPPAEARAPTPESNLANRRAGQAVMAETLRIHDGDPPRSWWRRLVGSSPLSADSRPWFQGALGEIAVGQILGRLGPEWTVLHAVPVGAGVSDIDHVLIGPAGVFTLNTKNHAGSDVWVGERAILVGGHKQHYLPHARHEAARAAKRLSAAVGEPVSVTPVLVLIEPGKLTIKQRPADVKVVTDRELLRWLKRRRPVLAPERVARIAAAAVVPGTWHHHPAPPEDPVALQERFAELRSAVGRAHRRRRLWGFGLFVAAGAALVNHGPDVLTALLSTGLS</sequence>
<dbReference type="AlphaFoldDB" id="A0A0A6VY48"/>
<dbReference type="Pfam" id="PF08378">
    <property type="entry name" value="NERD"/>
    <property type="match status" value="1"/>
</dbReference>
<reference evidence="3 4" key="1">
    <citation type="journal article" date="2003" name="Int. J. Syst. Evol. Microbiol.">
        <title>Kocuria polaris sp. nov., an orange-pigmented psychrophilic bacterium isolated from an Antarctic cyanobacterial mat sample.</title>
        <authorList>
            <person name="Reddy G.S."/>
            <person name="Prakash J.S."/>
            <person name="Prabahar V."/>
            <person name="Matsumoto G.I."/>
            <person name="Stackebrandt E."/>
            <person name="Shivaji S."/>
        </authorList>
    </citation>
    <scope>NUCLEOTIDE SEQUENCE [LARGE SCALE GENOMIC DNA]</scope>
    <source>
        <strain evidence="3 4">CMS 76or</strain>
    </source>
</reference>
<keyword evidence="4" id="KW-1185">Reference proteome</keyword>
<name>A0A0A6VY48_KOCRO</name>
<feature type="region of interest" description="Disordered" evidence="1">
    <location>
        <begin position="1"/>
        <end position="20"/>
    </location>
</feature>
<dbReference type="PROSITE" id="PS50965">
    <property type="entry name" value="NERD"/>
    <property type="match status" value="1"/>
</dbReference>
<dbReference type="InterPro" id="IPR011528">
    <property type="entry name" value="NERD"/>
</dbReference>